<dbReference type="SUPFAM" id="SSF49854">
    <property type="entry name" value="Spermadhesin, CUB domain"/>
    <property type="match status" value="2"/>
</dbReference>
<keyword evidence="1" id="KW-0677">Repeat</keyword>
<dbReference type="AlphaFoldDB" id="A0A915KGK1"/>
<organism evidence="5 6">
    <name type="scientific">Romanomermis culicivorax</name>
    <name type="common">Nematode worm</name>
    <dbReference type="NCBI Taxonomy" id="13658"/>
    <lineage>
        <taxon>Eukaryota</taxon>
        <taxon>Metazoa</taxon>
        <taxon>Ecdysozoa</taxon>
        <taxon>Nematoda</taxon>
        <taxon>Enoplea</taxon>
        <taxon>Dorylaimia</taxon>
        <taxon>Mermithida</taxon>
        <taxon>Mermithoidea</taxon>
        <taxon>Mermithidae</taxon>
        <taxon>Romanomermis</taxon>
    </lineage>
</organism>
<reference evidence="6" key="1">
    <citation type="submission" date="2022-11" db="UniProtKB">
        <authorList>
            <consortium name="WormBaseParasite"/>
        </authorList>
    </citation>
    <scope>IDENTIFICATION</scope>
</reference>
<protein>
    <submittedName>
        <fullName evidence="6">CUB domain-containing protein</fullName>
    </submittedName>
</protein>
<name>A0A915KGK1_ROMCU</name>
<evidence type="ECO:0000256" key="2">
    <source>
        <dbReference type="ARBA" id="ARBA00023157"/>
    </source>
</evidence>
<dbReference type="Gene3D" id="2.60.120.290">
    <property type="entry name" value="Spermadhesin, CUB domain"/>
    <property type="match status" value="2"/>
</dbReference>
<feature type="domain" description="CUB" evidence="4">
    <location>
        <begin position="78"/>
        <end position="205"/>
    </location>
</feature>
<accession>A0A915KGK1</accession>
<dbReference type="SMART" id="SM00042">
    <property type="entry name" value="CUB"/>
    <property type="match status" value="1"/>
</dbReference>
<dbReference type="PANTHER" id="PTHR24251">
    <property type="entry name" value="OVOCHYMASE-RELATED"/>
    <property type="match status" value="1"/>
</dbReference>
<dbReference type="PROSITE" id="PS01180">
    <property type="entry name" value="CUB"/>
    <property type="match status" value="1"/>
</dbReference>
<dbReference type="InterPro" id="IPR000859">
    <property type="entry name" value="CUB_dom"/>
</dbReference>
<evidence type="ECO:0000256" key="1">
    <source>
        <dbReference type="ARBA" id="ARBA00022737"/>
    </source>
</evidence>
<proteinExistence type="predicted"/>
<comment type="caution">
    <text evidence="3">Lacks conserved residue(s) required for the propagation of feature annotation.</text>
</comment>
<evidence type="ECO:0000256" key="3">
    <source>
        <dbReference type="PROSITE-ProRule" id="PRU00059"/>
    </source>
</evidence>
<dbReference type="WBParaSite" id="nRc.2.0.1.t37106-RA">
    <property type="protein sequence ID" value="nRc.2.0.1.t37106-RA"/>
    <property type="gene ID" value="nRc.2.0.1.g37106"/>
</dbReference>
<dbReference type="Proteomes" id="UP000887565">
    <property type="component" value="Unplaced"/>
</dbReference>
<dbReference type="CDD" id="cd00041">
    <property type="entry name" value="CUB"/>
    <property type="match status" value="1"/>
</dbReference>
<evidence type="ECO:0000313" key="6">
    <source>
        <dbReference type="WBParaSite" id="nRc.2.0.1.t37106-RA"/>
    </source>
</evidence>
<dbReference type="Pfam" id="PF00431">
    <property type="entry name" value="CUB"/>
    <property type="match status" value="1"/>
</dbReference>
<keyword evidence="2" id="KW-1015">Disulfide bond</keyword>
<evidence type="ECO:0000259" key="4">
    <source>
        <dbReference type="PROSITE" id="PS01180"/>
    </source>
</evidence>
<evidence type="ECO:0000313" key="5">
    <source>
        <dbReference type="Proteomes" id="UP000887565"/>
    </source>
</evidence>
<sequence length="301" mass="34334">MTGPELRDARSDPQAERVTFCSPMDEPQLKSFYSSSASRMIMIFKSNESVGQGFEARVRFRTDFGIVGTKVAKNSELCHFEFKNDEENRERNSFNSPRFPDDYFSNTTCIYDIKAPENRRIYIEFEQFDLHQPYPPEENNAGGDRLEIFDAFKNNRTFRLYANYSSLWSGWVPGPTISRSNWVRVVFHSDARGTKTGFKAYYKFLPLRNDGQECETPVGPTLDEPKGTVTEHPVCADLRSGATAGSILSPNFGSKYDAGLDRLWIIKARKGYRVLLEPVVLKVEGKMKPDGTYDIFTFLPA</sequence>
<keyword evidence="5" id="KW-1185">Reference proteome</keyword>
<dbReference type="InterPro" id="IPR035914">
    <property type="entry name" value="Sperma_CUB_dom_sf"/>
</dbReference>